<dbReference type="Proteomes" id="UP001182355">
    <property type="component" value="Unassembled WGS sequence"/>
</dbReference>
<dbReference type="AlphaFoldDB" id="A0AAD2V3A0"/>
<evidence type="ECO:0000313" key="2">
    <source>
        <dbReference type="Proteomes" id="UP001182355"/>
    </source>
</evidence>
<proteinExistence type="predicted"/>
<reference evidence="1" key="1">
    <citation type="submission" date="2023-02" db="EMBL/GenBank/DDBJ databases">
        <authorList>
            <person name="Ashton P.M."/>
            <person name="Dallman T."/>
            <person name="Nair S."/>
            <person name="De Pinna E."/>
            <person name="Peters T."/>
            <person name="Grant K."/>
        </authorList>
    </citation>
    <scope>NUCLEOTIDE SEQUENCE</scope>
    <source>
        <strain evidence="1">01103883</strain>
    </source>
</reference>
<dbReference type="EMBL" id="ABNAVX010000085">
    <property type="protein sequence ID" value="ELI8104684.1"/>
    <property type="molecule type" value="Genomic_DNA"/>
</dbReference>
<gene>
    <name evidence="1" type="ORF">RSF11_004471</name>
</gene>
<feature type="non-terminal residue" evidence="1">
    <location>
        <position position="243"/>
    </location>
</feature>
<comment type="caution">
    <text evidence="1">The sequence shown here is derived from an EMBL/GenBank/DDBJ whole genome shotgun (WGS) entry which is preliminary data.</text>
</comment>
<accession>A0AAD2V3A0</accession>
<dbReference type="Pfam" id="PF19774">
    <property type="entry name" value="DUF6260"/>
    <property type="match status" value="1"/>
</dbReference>
<organism evidence="1 2">
    <name type="scientific">Yersinia enterocolitica</name>
    <dbReference type="NCBI Taxonomy" id="630"/>
    <lineage>
        <taxon>Bacteria</taxon>
        <taxon>Pseudomonadati</taxon>
        <taxon>Pseudomonadota</taxon>
        <taxon>Gammaproteobacteria</taxon>
        <taxon>Enterobacterales</taxon>
        <taxon>Yersiniaceae</taxon>
        <taxon>Yersinia</taxon>
    </lineage>
</organism>
<name>A0AAD2V3A0_YEREN</name>
<protein>
    <submittedName>
        <fullName evidence="1">Uncharacterized protein</fullName>
    </submittedName>
</protein>
<sequence>MLVFNHADGHFNNAAYMAQYRALQEERRIAANAQSNITEGLIQGGMQNSEAYVKNAAGILTRDFWQEVDNQIIQIRDNDQGREFLTDLQSIGTPINPGKTAKLYTVGQDISDEVTISMDAQPPVYKDHIDFDTDGDPVPAFTAGFGVNWRHWTGLKSENIDLVVESQARKMVKVFSHIADYMLDGSSRAKAGSYVGQGIRNHRNTKKIDLGASGANINLVTATNDQIIAFFNQDFAKILDDNY</sequence>
<dbReference type="InterPro" id="IPR046227">
    <property type="entry name" value="DUF6260"/>
</dbReference>
<evidence type="ECO:0000313" key="1">
    <source>
        <dbReference type="EMBL" id="ELI8104684.1"/>
    </source>
</evidence>